<proteinExistence type="inferred from homology"/>
<gene>
    <name evidence="6" type="ORF">FPZ24_04355</name>
</gene>
<dbReference type="Gene3D" id="3.90.1590.10">
    <property type="entry name" value="glutathione-dependent formaldehyde- activating enzyme (gfa)"/>
    <property type="match status" value="1"/>
</dbReference>
<protein>
    <submittedName>
        <fullName evidence="6">GFA family protein</fullName>
    </submittedName>
</protein>
<evidence type="ECO:0000313" key="7">
    <source>
        <dbReference type="Proteomes" id="UP000315673"/>
    </source>
</evidence>
<dbReference type="GO" id="GO:0046872">
    <property type="term" value="F:metal ion binding"/>
    <property type="evidence" value="ECO:0007669"/>
    <property type="project" value="UniProtKB-KW"/>
</dbReference>
<name>A0A5B8LFH6_9SPHN</name>
<evidence type="ECO:0000256" key="1">
    <source>
        <dbReference type="ARBA" id="ARBA00005495"/>
    </source>
</evidence>
<dbReference type="KEGG" id="spai:FPZ24_04355"/>
<dbReference type="PANTHER" id="PTHR33337:SF40">
    <property type="entry name" value="CENP-V_GFA DOMAIN-CONTAINING PROTEIN-RELATED"/>
    <property type="match status" value="1"/>
</dbReference>
<dbReference type="PROSITE" id="PS51891">
    <property type="entry name" value="CENP_V_GFA"/>
    <property type="match status" value="1"/>
</dbReference>
<sequence length="144" mass="15619">MLEGGCACGAVRYRLDYQPYDTGWCHCRLCQRLSGSGGMIFTTVPLFAFVIVDDEGKAGRFASTPTGERSFCTACGTPLTIHVRHQADEIDIAVGSLDDPNAVTPGFHLFARQAPSWTTFTDGLPRYDALRPNTRGLASGQTEL</sequence>
<dbReference type="OrthoDB" id="7186766at2"/>
<dbReference type="Proteomes" id="UP000315673">
    <property type="component" value="Chromosome"/>
</dbReference>
<dbReference type="PANTHER" id="PTHR33337">
    <property type="entry name" value="GFA DOMAIN-CONTAINING PROTEIN"/>
    <property type="match status" value="1"/>
</dbReference>
<keyword evidence="2" id="KW-0479">Metal-binding</keyword>
<keyword evidence="7" id="KW-1185">Reference proteome</keyword>
<dbReference type="InterPro" id="IPR006913">
    <property type="entry name" value="CENP-V/GFA"/>
</dbReference>
<dbReference type="GO" id="GO:0016846">
    <property type="term" value="F:carbon-sulfur lyase activity"/>
    <property type="evidence" value="ECO:0007669"/>
    <property type="project" value="InterPro"/>
</dbReference>
<keyword evidence="3" id="KW-0862">Zinc</keyword>
<evidence type="ECO:0000256" key="3">
    <source>
        <dbReference type="ARBA" id="ARBA00022833"/>
    </source>
</evidence>
<evidence type="ECO:0000256" key="2">
    <source>
        <dbReference type="ARBA" id="ARBA00022723"/>
    </source>
</evidence>
<dbReference type="EMBL" id="CP042306">
    <property type="protein sequence ID" value="QDZ06803.1"/>
    <property type="molecule type" value="Genomic_DNA"/>
</dbReference>
<dbReference type="Pfam" id="PF04828">
    <property type="entry name" value="GFA"/>
    <property type="match status" value="1"/>
</dbReference>
<dbReference type="InterPro" id="IPR011057">
    <property type="entry name" value="Mss4-like_sf"/>
</dbReference>
<evidence type="ECO:0000256" key="4">
    <source>
        <dbReference type="ARBA" id="ARBA00023239"/>
    </source>
</evidence>
<dbReference type="SUPFAM" id="SSF51316">
    <property type="entry name" value="Mss4-like"/>
    <property type="match status" value="1"/>
</dbReference>
<keyword evidence="4" id="KW-0456">Lyase</keyword>
<dbReference type="AlphaFoldDB" id="A0A5B8LFH6"/>
<evidence type="ECO:0000313" key="6">
    <source>
        <dbReference type="EMBL" id="QDZ06803.1"/>
    </source>
</evidence>
<accession>A0A5B8LFH6</accession>
<organism evidence="6 7">
    <name type="scientific">Sphingomonas panacisoli</name>
    <dbReference type="NCBI Taxonomy" id="1813879"/>
    <lineage>
        <taxon>Bacteria</taxon>
        <taxon>Pseudomonadati</taxon>
        <taxon>Pseudomonadota</taxon>
        <taxon>Alphaproteobacteria</taxon>
        <taxon>Sphingomonadales</taxon>
        <taxon>Sphingomonadaceae</taxon>
        <taxon>Sphingomonas</taxon>
    </lineage>
</organism>
<evidence type="ECO:0000259" key="5">
    <source>
        <dbReference type="PROSITE" id="PS51891"/>
    </source>
</evidence>
<feature type="domain" description="CENP-V/GFA" evidence="5">
    <location>
        <begin position="2"/>
        <end position="128"/>
    </location>
</feature>
<reference evidence="6 7" key="1">
    <citation type="submission" date="2019-07" db="EMBL/GenBank/DDBJ databases">
        <title>Full genome sequence of Sphingomonas sp. 4R-6-7(HKS19).</title>
        <authorList>
            <person name="Im W.-T."/>
        </authorList>
    </citation>
    <scope>NUCLEOTIDE SEQUENCE [LARGE SCALE GENOMIC DNA]</scope>
    <source>
        <strain evidence="6 7">HKS19</strain>
    </source>
</reference>
<comment type="similarity">
    <text evidence="1">Belongs to the Gfa family.</text>
</comment>